<protein>
    <submittedName>
        <fullName evidence="1">Uncharacterized protein</fullName>
    </submittedName>
</protein>
<proteinExistence type="predicted"/>
<keyword evidence="2" id="KW-1185">Reference proteome</keyword>
<reference evidence="1" key="1">
    <citation type="submission" date="2007-07" db="EMBL/GenBank/DDBJ databases">
        <title>PCAP assembly of the Caenorhabditis remanei genome.</title>
        <authorList>
            <consortium name="The Caenorhabditis remanei Sequencing Consortium"/>
            <person name="Wilson R.K."/>
        </authorList>
    </citation>
    <scope>NUCLEOTIDE SEQUENCE [LARGE SCALE GENOMIC DNA]</scope>
    <source>
        <strain evidence="1">PB4641</strain>
    </source>
</reference>
<name>E3N254_CAERE</name>
<gene>
    <name evidence="1" type="ORF">CRE_17395</name>
</gene>
<organism evidence="2">
    <name type="scientific">Caenorhabditis remanei</name>
    <name type="common">Caenorhabditis vulgaris</name>
    <dbReference type="NCBI Taxonomy" id="31234"/>
    <lineage>
        <taxon>Eukaryota</taxon>
        <taxon>Metazoa</taxon>
        <taxon>Ecdysozoa</taxon>
        <taxon>Nematoda</taxon>
        <taxon>Chromadorea</taxon>
        <taxon>Rhabditida</taxon>
        <taxon>Rhabditina</taxon>
        <taxon>Rhabditomorpha</taxon>
        <taxon>Rhabditoidea</taxon>
        <taxon>Rhabditidae</taxon>
        <taxon>Peloderinae</taxon>
        <taxon>Caenorhabditis</taxon>
    </lineage>
</organism>
<dbReference type="EMBL" id="DS268511">
    <property type="protein sequence ID" value="EFO83959.1"/>
    <property type="molecule type" value="Genomic_DNA"/>
</dbReference>
<dbReference type="InParanoid" id="E3N254"/>
<dbReference type="AlphaFoldDB" id="E3N254"/>
<dbReference type="HOGENOM" id="CLU_2111153_0_0_1"/>
<sequence>MYISDQDKTPLRINKRKWVKQHNFTTQTLYDGLWALAKEMDVSKYIDRKPRNTAVDNIHSEGSQDLKLYEAGSSSNSLSDLSDSKESVDSFGRVERESCTKINLLKPVNPKMNKC</sequence>
<dbReference type="eggNOG" id="ENOG502S824">
    <property type="taxonomic scope" value="Eukaryota"/>
</dbReference>
<evidence type="ECO:0000313" key="2">
    <source>
        <dbReference type="Proteomes" id="UP000008281"/>
    </source>
</evidence>
<evidence type="ECO:0000313" key="1">
    <source>
        <dbReference type="EMBL" id="EFO83959.1"/>
    </source>
</evidence>
<dbReference type="Proteomes" id="UP000008281">
    <property type="component" value="Unassembled WGS sequence"/>
</dbReference>
<accession>E3N254</accession>